<dbReference type="GO" id="GO:0005975">
    <property type="term" value="P:carbohydrate metabolic process"/>
    <property type="evidence" value="ECO:0007669"/>
    <property type="project" value="InterPro"/>
</dbReference>
<dbReference type="CDD" id="cd10797">
    <property type="entry name" value="GH57N_APU_like_1"/>
    <property type="match status" value="1"/>
</dbReference>
<dbReference type="GO" id="GO:0016787">
    <property type="term" value="F:hydrolase activity"/>
    <property type="evidence" value="ECO:0007669"/>
    <property type="project" value="UniProtKB-KW"/>
</dbReference>
<evidence type="ECO:0000256" key="1">
    <source>
        <dbReference type="ARBA" id="ARBA00006821"/>
    </source>
</evidence>
<evidence type="ECO:0000259" key="3">
    <source>
        <dbReference type="Pfam" id="PF03065"/>
    </source>
</evidence>
<evidence type="ECO:0000313" key="4">
    <source>
        <dbReference type="EMBL" id="ABM27792.1"/>
    </source>
</evidence>
<dbReference type="RefSeq" id="WP_011791825.1">
    <property type="nucleotide sequence ID" value="NC_008751.1"/>
</dbReference>
<dbReference type="InterPro" id="IPR011330">
    <property type="entry name" value="Glyco_hydro/deAcase_b/a-brl"/>
</dbReference>
<evidence type="ECO:0000256" key="2">
    <source>
        <dbReference type="ARBA" id="ARBA00023277"/>
    </source>
</evidence>
<comment type="similarity">
    <text evidence="1">Belongs to the glycosyl hydrolase 57 family.</text>
</comment>
<accession>A0A0H3A5R2</accession>
<dbReference type="Pfam" id="PF03065">
    <property type="entry name" value="Glyco_hydro_57"/>
    <property type="match status" value="1"/>
</dbReference>
<reference evidence="5" key="1">
    <citation type="journal article" date="2009" name="Environ. Microbiol.">
        <title>Contribution of mobile genetic elements to Desulfovibrio vulgaris genome plasticity.</title>
        <authorList>
            <person name="Walker C.B."/>
            <person name="Stolyar S."/>
            <person name="Chivian D."/>
            <person name="Pinel N."/>
            <person name="Gabster J.A."/>
            <person name="Dehal P.S."/>
            <person name="He Z."/>
            <person name="Yang Z.K."/>
            <person name="Yen H.C."/>
            <person name="Zhou J."/>
            <person name="Wall J.D."/>
            <person name="Hazen T.C."/>
            <person name="Arkin A.P."/>
            <person name="Stahl D.A."/>
        </authorList>
    </citation>
    <scope>NUCLEOTIDE SEQUENCE [LARGE SCALE GENOMIC DNA]</scope>
    <source>
        <strain evidence="5">DP4</strain>
    </source>
</reference>
<dbReference type="Gene3D" id="3.20.110.20">
    <property type="match status" value="1"/>
</dbReference>
<keyword evidence="4" id="KW-0378">Hydrolase</keyword>
<dbReference type="PANTHER" id="PTHR36306">
    <property type="entry name" value="ALPHA-AMYLASE-RELATED-RELATED"/>
    <property type="match status" value="1"/>
</dbReference>
<keyword evidence="2" id="KW-0119">Carbohydrate metabolism</keyword>
<dbReference type="Pfam" id="PF12055">
    <property type="entry name" value="DUF3536"/>
    <property type="match status" value="2"/>
</dbReference>
<protein>
    <submittedName>
        <fullName evidence="4">Glycoside hydrolase, family 57</fullName>
    </submittedName>
</protein>
<name>A0A0H3A5R2_NITV4</name>
<feature type="domain" description="Glycoside hydrolase family 57 N-terminal" evidence="3">
    <location>
        <begin position="72"/>
        <end position="271"/>
    </location>
</feature>
<dbReference type="HOGENOM" id="CLU_018719_0_0_7"/>
<dbReference type="AlphaFoldDB" id="A0A0H3A5R2"/>
<dbReference type="EMBL" id="CP000527">
    <property type="protein sequence ID" value="ABM27792.1"/>
    <property type="molecule type" value="Genomic_DNA"/>
</dbReference>
<organism evidence="4 5">
    <name type="scientific">Nitratidesulfovibrio vulgaris (strain DP4)</name>
    <name type="common">Desulfovibrio vulgaris</name>
    <dbReference type="NCBI Taxonomy" id="391774"/>
    <lineage>
        <taxon>Bacteria</taxon>
        <taxon>Pseudomonadati</taxon>
        <taxon>Thermodesulfobacteriota</taxon>
        <taxon>Desulfovibrionia</taxon>
        <taxon>Desulfovibrionales</taxon>
        <taxon>Desulfovibrionaceae</taxon>
        <taxon>Nitratidesulfovibrio</taxon>
    </lineage>
</organism>
<dbReference type="SUPFAM" id="SSF88713">
    <property type="entry name" value="Glycoside hydrolase/deacetylase"/>
    <property type="match status" value="1"/>
</dbReference>
<dbReference type="KEGG" id="dvl:Dvul_0769"/>
<dbReference type="PANTHER" id="PTHR36306:SF3">
    <property type="entry name" value="GLYCOSIDE HYDROLASE FAMILY 57"/>
    <property type="match status" value="1"/>
</dbReference>
<dbReference type="Proteomes" id="UP000009173">
    <property type="component" value="Chromosome"/>
</dbReference>
<dbReference type="InterPro" id="IPR052046">
    <property type="entry name" value="GH57_Enzymes"/>
</dbReference>
<dbReference type="InterPro" id="IPR004300">
    <property type="entry name" value="Glyco_hydro_57_N"/>
</dbReference>
<proteinExistence type="inferred from homology"/>
<evidence type="ECO:0000313" key="5">
    <source>
        <dbReference type="Proteomes" id="UP000009173"/>
    </source>
</evidence>
<sequence>MARHLCIHGHFYQPPREDPWQGDVLPEGSAAPAHDWNERIHRESYAPLAWARRLDANGRIADIMNCYEWMSFNVGPTLLRWMDRHAPDTLRRMVEGDRQSLARWGHGNALAQVYHHIIMPLATVRDREMEVAWAVDDFMHRFGRKPEGMWLAESAADLPSLETLADAGIAFTILAPRQARAVAMLDGRPADDAAWMPVDEHSLDIREPYLVELPSGRSMAVFFYDGALSRAVAFERLLQDGEGFWRRLVGAAGPGLLSVCTDGETYGHHFTFGEMALAHVLGQGYSGRDDLRLTNYAAQLERTPPRRRVLLHEPSSWSCAHGVERWRSDCGCTDGGHPGWNQRWRKPLREGLDAMKREIDAHFSRRGASLFYDPWAALRGYGKVLATQSTAAATPSAGSAQPAAPGTALPDALEDARSTFAAKHLRPDLAPSDIDAAWRLLAMQEAALAAFASCAWFFDEISRIEPVNAMTYALRASDLAAATGTGDIHRHLLEHLQRAVSNKPEEGTGADIFTHHALPRRETVPGLVLQALCLLEAADALPAAGDTATWTWPGAQVAVRLESAPGDVPLQGMAEVRLALEPGGETVHFAWTPPHATGATGSLVRVVRADGTQEAMRLMDLARNRREALLAALTTGATRRADELLGPVARTMLPLVSPWEEAQRDMVRSEAWAPLLPTLGLATITGCGASPETLRLVEDYLRANLGAGDRRRLARLAEGMFTELLDAPEPDWDKIERRIVRTRALLPDMDWWSVQNRIWQWGLAGEGPRRCAVQLGFRV</sequence>
<dbReference type="InterPro" id="IPR021923">
    <property type="entry name" value="DUF3536"/>
</dbReference>
<gene>
    <name evidence="4" type="ordered locus">Dvul_0769</name>
</gene>